<protein>
    <submittedName>
        <fullName evidence="1">Uncharacterized protein</fullName>
    </submittedName>
</protein>
<evidence type="ECO:0000313" key="2">
    <source>
        <dbReference type="Proteomes" id="UP000276215"/>
    </source>
</evidence>
<organism evidence="1 2">
    <name type="scientific">Choiromyces venosus 120613-1</name>
    <dbReference type="NCBI Taxonomy" id="1336337"/>
    <lineage>
        <taxon>Eukaryota</taxon>
        <taxon>Fungi</taxon>
        <taxon>Dikarya</taxon>
        <taxon>Ascomycota</taxon>
        <taxon>Pezizomycotina</taxon>
        <taxon>Pezizomycetes</taxon>
        <taxon>Pezizales</taxon>
        <taxon>Tuberaceae</taxon>
        <taxon>Choiromyces</taxon>
    </lineage>
</organism>
<dbReference type="Proteomes" id="UP000276215">
    <property type="component" value="Unassembled WGS sequence"/>
</dbReference>
<dbReference type="EMBL" id="ML120495">
    <property type="protein sequence ID" value="RPA91485.1"/>
    <property type="molecule type" value="Genomic_DNA"/>
</dbReference>
<keyword evidence="2" id="KW-1185">Reference proteome</keyword>
<gene>
    <name evidence="1" type="ORF">L873DRAFT_304154</name>
</gene>
<dbReference type="AlphaFoldDB" id="A0A3N4J039"/>
<name>A0A3N4J039_9PEZI</name>
<accession>A0A3N4J039</accession>
<reference evidence="1 2" key="1">
    <citation type="journal article" date="2018" name="Nat. Ecol. Evol.">
        <title>Pezizomycetes genomes reveal the molecular basis of ectomycorrhizal truffle lifestyle.</title>
        <authorList>
            <person name="Murat C."/>
            <person name="Payen T."/>
            <person name="Noel B."/>
            <person name="Kuo A."/>
            <person name="Morin E."/>
            <person name="Chen J."/>
            <person name="Kohler A."/>
            <person name="Krizsan K."/>
            <person name="Balestrini R."/>
            <person name="Da Silva C."/>
            <person name="Montanini B."/>
            <person name="Hainaut M."/>
            <person name="Levati E."/>
            <person name="Barry K.W."/>
            <person name="Belfiori B."/>
            <person name="Cichocki N."/>
            <person name="Clum A."/>
            <person name="Dockter R.B."/>
            <person name="Fauchery L."/>
            <person name="Guy J."/>
            <person name="Iotti M."/>
            <person name="Le Tacon F."/>
            <person name="Lindquist E.A."/>
            <person name="Lipzen A."/>
            <person name="Malagnac F."/>
            <person name="Mello A."/>
            <person name="Molinier V."/>
            <person name="Miyauchi S."/>
            <person name="Poulain J."/>
            <person name="Riccioni C."/>
            <person name="Rubini A."/>
            <person name="Sitrit Y."/>
            <person name="Splivallo R."/>
            <person name="Traeger S."/>
            <person name="Wang M."/>
            <person name="Zifcakova L."/>
            <person name="Wipf D."/>
            <person name="Zambonelli A."/>
            <person name="Paolocci F."/>
            <person name="Nowrousian M."/>
            <person name="Ottonello S."/>
            <person name="Baldrian P."/>
            <person name="Spatafora J.W."/>
            <person name="Henrissat B."/>
            <person name="Nagy L.G."/>
            <person name="Aury J.M."/>
            <person name="Wincker P."/>
            <person name="Grigoriev I.V."/>
            <person name="Bonfante P."/>
            <person name="Martin F.M."/>
        </authorList>
    </citation>
    <scope>NUCLEOTIDE SEQUENCE [LARGE SCALE GENOMIC DNA]</scope>
    <source>
        <strain evidence="1 2">120613-1</strain>
    </source>
</reference>
<sequence>MREVGNLPLSHLSLRRCIKTSYPSPHLPSTGFLYISHRYCIVSLFCYTLINVQRQCLTALGCHIFNTLRNPSNPVFS</sequence>
<proteinExistence type="predicted"/>
<evidence type="ECO:0000313" key="1">
    <source>
        <dbReference type="EMBL" id="RPA91485.1"/>
    </source>
</evidence>